<evidence type="ECO:0000256" key="2">
    <source>
        <dbReference type="ARBA" id="ARBA00023125"/>
    </source>
</evidence>
<dbReference type="PANTHER" id="PTHR46797">
    <property type="entry name" value="HTH-TYPE TRANSCRIPTIONAL REGULATOR"/>
    <property type="match status" value="1"/>
</dbReference>
<dbReference type="RefSeq" id="WP_126618579.1">
    <property type="nucleotide sequence ID" value="NZ_CP034563.1"/>
</dbReference>
<keyword evidence="2" id="KW-0238">DNA-binding</keyword>
<dbReference type="OrthoDB" id="9814553at2"/>
<evidence type="ECO:0000259" key="4">
    <source>
        <dbReference type="PROSITE" id="PS50943"/>
    </source>
</evidence>
<dbReference type="InterPro" id="IPR010982">
    <property type="entry name" value="Lambda_DNA-bd_dom_sf"/>
</dbReference>
<dbReference type="KEGG" id="fll:EI427_20780"/>
<dbReference type="Pfam" id="PF01381">
    <property type="entry name" value="HTH_3"/>
    <property type="match status" value="1"/>
</dbReference>
<dbReference type="GO" id="GO:0003677">
    <property type="term" value="F:DNA binding"/>
    <property type="evidence" value="ECO:0007669"/>
    <property type="project" value="UniProtKB-KW"/>
</dbReference>
<dbReference type="EMBL" id="CP034563">
    <property type="protein sequence ID" value="AZQ64662.1"/>
    <property type="molecule type" value="Genomic_DNA"/>
</dbReference>
<name>A0A3S9P9B0_9BACT</name>
<reference evidence="5 6" key="1">
    <citation type="submission" date="2018-12" db="EMBL/GenBank/DDBJ databases">
        <title>Flammeovirga pectinis sp. nov., isolated from the gut of the Korean scallop, Patinopecten yessoensis.</title>
        <authorList>
            <person name="Bae J.-W."/>
            <person name="Jeong Y.-S."/>
            <person name="Kang W."/>
        </authorList>
    </citation>
    <scope>NUCLEOTIDE SEQUENCE [LARGE SCALE GENOMIC DNA]</scope>
    <source>
        <strain evidence="5 6">L12M1</strain>
    </source>
</reference>
<proteinExistence type="predicted"/>
<gene>
    <name evidence="5" type="ORF">EI427_20780</name>
</gene>
<dbReference type="GO" id="GO:0005829">
    <property type="term" value="C:cytosol"/>
    <property type="evidence" value="ECO:0007669"/>
    <property type="project" value="TreeGrafter"/>
</dbReference>
<dbReference type="Proteomes" id="UP000267268">
    <property type="component" value="Chromosome 2"/>
</dbReference>
<accession>A0A3S9P9B0</accession>
<keyword evidence="1" id="KW-0805">Transcription regulation</keyword>
<dbReference type="GO" id="GO:0003700">
    <property type="term" value="F:DNA-binding transcription factor activity"/>
    <property type="evidence" value="ECO:0007669"/>
    <property type="project" value="TreeGrafter"/>
</dbReference>
<dbReference type="CDD" id="cd00093">
    <property type="entry name" value="HTH_XRE"/>
    <property type="match status" value="1"/>
</dbReference>
<dbReference type="PROSITE" id="PS50943">
    <property type="entry name" value="HTH_CROC1"/>
    <property type="match status" value="1"/>
</dbReference>
<evidence type="ECO:0000313" key="5">
    <source>
        <dbReference type="EMBL" id="AZQ64662.1"/>
    </source>
</evidence>
<feature type="domain" description="HTH cro/C1-type" evidence="4">
    <location>
        <begin position="12"/>
        <end position="66"/>
    </location>
</feature>
<organism evidence="5 6">
    <name type="scientific">Flammeovirga pectinis</name>
    <dbReference type="NCBI Taxonomy" id="2494373"/>
    <lineage>
        <taxon>Bacteria</taxon>
        <taxon>Pseudomonadati</taxon>
        <taxon>Bacteroidota</taxon>
        <taxon>Cytophagia</taxon>
        <taxon>Cytophagales</taxon>
        <taxon>Flammeovirgaceae</taxon>
        <taxon>Flammeovirga</taxon>
    </lineage>
</organism>
<dbReference type="AlphaFoldDB" id="A0A3S9P9B0"/>
<dbReference type="InterPro" id="IPR050807">
    <property type="entry name" value="TransReg_Diox_bact_type"/>
</dbReference>
<protein>
    <submittedName>
        <fullName evidence="5">XRE family transcriptional regulator</fullName>
    </submittedName>
</protein>
<evidence type="ECO:0000256" key="1">
    <source>
        <dbReference type="ARBA" id="ARBA00023015"/>
    </source>
</evidence>
<dbReference type="SUPFAM" id="SSF47413">
    <property type="entry name" value="lambda repressor-like DNA-binding domains"/>
    <property type="match status" value="1"/>
</dbReference>
<dbReference type="PANTHER" id="PTHR46797:SF23">
    <property type="entry name" value="HTH-TYPE TRANSCRIPTIONAL REGULATOR SUTR"/>
    <property type="match status" value="1"/>
</dbReference>
<dbReference type="SMART" id="SM00530">
    <property type="entry name" value="HTH_XRE"/>
    <property type="match status" value="1"/>
</dbReference>
<dbReference type="InterPro" id="IPR001387">
    <property type="entry name" value="Cro/C1-type_HTH"/>
</dbReference>
<evidence type="ECO:0000256" key="3">
    <source>
        <dbReference type="ARBA" id="ARBA00023163"/>
    </source>
</evidence>
<dbReference type="Gene3D" id="1.10.260.40">
    <property type="entry name" value="lambda repressor-like DNA-binding domains"/>
    <property type="match status" value="1"/>
</dbReference>
<evidence type="ECO:0000313" key="6">
    <source>
        <dbReference type="Proteomes" id="UP000267268"/>
    </source>
</evidence>
<keyword evidence="3" id="KW-0804">Transcription</keyword>
<sequence>MENINVVFGKRVKELRNQIKISQEKFANEIGIDRTYMTDIENGKRNVSLFIIEKIAKGFEMCLSDLLKGL</sequence>
<keyword evidence="6" id="KW-1185">Reference proteome</keyword>